<proteinExistence type="predicted"/>
<dbReference type="Proteomes" id="UP000199300">
    <property type="component" value="Unassembled WGS sequence"/>
</dbReference>
<protein>
    <submittedName>
        <fullName evidence="2">Uncharacterized protein</fullName>
    </submittedName>
</protein>
<dbReference type="RefSeq" id="WP_091500364.1">
    <property type="nucleotide sequence ID" value="NZ_FODJ01000020.1"/>
</dbReference>
<organism evidence="2 3">
    <name type="scientific">Amphibacillus marinus</name>
    <dbReference type="NCBI Taxonomy" id="872970"/>
    <lineage>
        <taxon>Bacteria</taxon>
        <taxon>Bacillati</taxon>
        <taxon>Bacillota</taxon>
        <taxon>Bacilli</taxon>
        <taxon>Bacillales</taxon>
        <taxon>Bacillaceae</taxon>
        <taxon>Amphibacillus</taxon>
    </lineage>
</organism>
<dbReference type="STRING" id="872970.SAMN04488134_1203"/>
<evidence type="ECO:0000313" key="2">
    <source>
        <dbReference type="EMBL" id="SEO94416.1"/>
    </source>
</evidence>
<sequence length="127" mass="14259">MKGYITIVGMLFIGMATTFFLVDMFSESYSRDAVVTSMIEAGKVASVKAYDHSSRVNEHTVNLSIETFESTFEEELTKSLTGSLTVIEFSYQYLMTGEDVKAINIEISDEDGNVYATNFRQNISEME</sequence>
<evidence type="ECO:0000256" key="1">
    <source>
        <dbReference type="SAM" id="Phobius"/>
    </source>
</evidence>
<feature type="transmembrane region" description="Helical" evidence="1">
    <location>
        <begin position="6"/>
        <end position="25"/>
    </location>
</feature>
<name>A0A1H8TU98_9BACI</name>
<accession>A0A1H8TU98</accession>
<keyword evidence="1" id="KW-0812">Transmembrane</keyword>
<keyword evidence="1" id="KW-0472">Membrane</keyword>
<gene>
    <name evidence="2" type="ORF">SAMN04488134_1203</name>
</gene>
<keyword evidence="3" id="KW-1185">Reference proteome</keyword>
<reference evidence="2 3" key="1">
    <citation type="submission" date="2016-10" db="EMBL/GenBank/DDBJ databases">
        <authorList>
            <person name="de Groot N.N."/>
        </authorList>
    </citation>
    <scope>NUCLEOTIDE SEQUENCE [LARGE SCALE GENOMIC DNA]</scope>
    <source>
        <strain evidence="2 3">CGMCC 1.10434</strain>
    </source>
</reference>
<dbReference type="EMBL" id="FODJ01000020">
    <property type="protein sequence ID" value="SEO94416.1"/>
    <property type="molecule type" value="Genomic_DNA"/>
</dbReference>
<dbReference type="AlphaFoldDB" id="A0A1H8TU98"/>
<evidence type="ECO:0000313" key="3">
    <source>
        <dbReference type="Proteomes" id="UP000199300"/>
    </source>
</evidence>
<keyword evidence="1" id="KW-1133">Transmembrane helix</keyword>